<evidence type="ECO:0000259" key="1">
    <source>
        <dbReference type="Pfam" id="PF06991"/>
    </source>
</evidence>
<protein>
    <recommendedName>
        <fullName evidence="1">Micro-fibrillar-associated protein 1 C-terminal domain-containing protein</fullName>
    </recommendedName>
</protein>
<organism evidence="2 3">
    <name type="scientific">Oryza rufipogon</name>
    <name type="common">Brownbeard rice</name>
    <name type="synonym">Asian wild rice</name>
    <dbReference type="NCBI Taxonomy" id="4529"/>
    <lineage>
        <taxon>Eukaryota</taxon>
        <taxon>Viridiplantae</taxon>
        <taxon>Streptophyta</taxon>
        <taxon>Embryophyta</taxon>
        <taxon>Tracheophyta</taxon>
        <taxon>Spermatophyta</taxon>
        <taxon>Magnoliopsida</taxon>
        <taxon>Liliopsida</taxon>
        <taxon>Poales</taxon>
        <taxon>Poaceae</taxon>
        <taxon>BOP clade</taxon>
        <taxon>Oryzoideae</taxon>
        <taxon>Oryzeae</taxon>
        <taxon>Oryzinae</taxon>
        <taxon>Oryza</taxon>
    </lineage>
</organism>
<dbReference type="STRING" id="4529.A0A0E0PXC5"/>
<dbReference type="InterPro" id="IPR009730">
    <property type="entry name" value="MFAP1_C"/>
</dbReference>
<dbReference type="HOGENOM" id="CLU_191000_0_0_1"/>
<dbReference type="PANTHER" id="PTHR15327">
    <property type="entry name" value="MICROFIBRIL-ASSOCIATED PROTEIN"/>
    <property type="match status" value="1"/>
</dbReference>
<dbReference type="Gramene" id="ORUFI06G14310.1">
    <property type="protein sequence ID" value="ORUFI06G14310.1"/>
    <property type="gene ID" value="ORUFI06G14310"/>
</dbReference>
<dbReference type="InterPro" id="IPR033194">
    <property type="entry name" value="MFAP1"/>
</dbReference>
<evidence type="ECO:0000313" key="2">
    <source>
        <dbReference type="EnsemblPlants" id="ORUFI06G14310.1"/>
    </source>
</evidence>
<accession>A0A0E0PXC5</accession>
<reference evidence="3" key="1">
    <citation type="submission" date="2013-06" db="EMBL/GenBank/DDBJ databases">
        <authorList>
            <person name="Zhao Q."/>
        </authorList>
    </citation>
    <scope>NUCLEOTIDE SEQUENCE</scope>
    <source>
        <strain evidence="3">cv. W1943</strain>
    </source>
</reference>
<dbReference type="Proteomes" id="UP000008022">
    <property type="component" value="Unassembled WGS sequence"/>
</dbReference>
<sequence length="87" mass="10502">MTEECREWVRMNKQRFMQKYYQKGAFFLEKADDCDFSTPTGEDMMDKTILPKVMQVKRFGFKGRMKWTDLVNEDTTDWNNPYVCFAC</sequence>
<evidence type="ECO:0000313" key="3">
    <source>
        <dbReference type="Proteomes" id="UP000008022"/>
    </source>
</evidence>
<proteinExistence type="predicted"/>
<feature type="domain" description="Micro-fibrillar-associated protein 1 C-terminal" evidence="1">
    <location>
        <begin position="12"/>
        <end position="75"/>
    </location>
</feature>
<reference evidence="2" key="2">
    <citation type="submission" date="2015-06" db="UniProtKB">
        <authorList>
            <consortium name="EnsemblPlants"/>
        </authorList>
    </citation>
    <scope>IDENTIFICATION</scope>
</reference>
<dbReference type="Pfam" id="PF06991">
    <property type="entry name" value="MFAP1"/>
    <property type="match status" value="1"/>
</dbReference>
<dbReference type="OMA" id="EKADDCD"/>
<dbReference type="eggNOG" id="KOG1425">
    <property type="taxonomic scope" value="Eukaryota"/>
</dbReference>
<name>A0A0E0PXC5_ORYRU</name>
<keyword evidence="3" id="KW-1185">Reference proteome</keyword>
<dbReference type="EnsemblPlants" id="ORUFI06G14310.1">
    <property type="protein sequence ID" value="ORUFI06G14310.1"/>
    <property type="gene ID" value="ORUFI06G14310"/>
</dbReference>
<dbReference type="AlphaFoldDB" id="A0A0E0PXC5"/>